<dbReference type="PANTHER" id="PTHR24343">
    <property type="entry name" value="SERINE/THREONINE KINASE"/>
    <property type="match status" value="1"/>
</dbReference>
<dbReference type="SUPFAM" id="SSF56112">
    <property type="entry name" value="Protein kinase-like (PK-like)"/>
    <property type="match status" value="1"/>
</dbReference>
<accession>A0A4U0TU68</accession>
<evidence type="ECO:0000313" key="12">
    <source>
        <dbReference type="Proteomes" id="UP000308549"/>
    </source>
</evidence>
<keyword evidence="2" id="KW-0723">Serine/threonine-protein kinase</keyword>
<dbReference type="SMART" id="SM00220">
    <property type="entry name" value="S_TKc"/>
    <property type="match status" value="1"/>
</dbReference>
<dbReference type="GO" id="GO:0005524">
    <property type="term" value="F:ATP binding"/>
    <property type="evidence" value="ECO:0007669"/>
    <property type="project" value="UniProtKB-KW"/>
</dbReference>
<name>A0A4U0TU68_9PEZI</name>
<dbReference type="GO" id="GO:0004674">
    <property type="term" value="F:protein serine/threonine kinase activity"/>
    <property type="evidence" value="ECO:0007669"/>
    <property type="project" value="UniProtKB-KW"/>
</dbReference>
<keyword evidence="4" id="KW-0547">Nucleotide-binding</keyword>
<reference evidence="11 12" key="1">
    <citation type="submission" date="2017-03" db="EMBL/GenBank/DDBJ databases">
        <title>Genomes of endolithic fungi from Antarctica.</title>
        <authorList>
            <person name="Coleine C."/>
            <person name="Masonjones S."/>
            <person name="Stajich J.E."/>
        </authorList>
    </citation>
    <scope>NUCLEOTIDE SEQUENCE [LARGE SCALE GENOMIC DNA]</scope>
    <source>
        <strain evidence="11 12">CCFEE 6315</strain>
    </source>
</reference>
<dbReference type="InterPro" id="IPR000719">
    <property type="entry name" value="Prot_kinase_dom"/>
</dbReference>
<evidence type="ECO:0000259" key="10">
    <source>
        <dbReference type="PROSITE" id="PS50011"/>
    </source>
</evidence>
<dbReference type="EC" id="2.7.11.1" evidence="1"/>
<evidence type="ECO:0000256" key="3">
    <source>
        <dbReference type="ARBA" id="ARBA00022679"/>
    </source>
</evidence>
<sequence>MPTPSSDKKQGFFSKHLGHRKRRSSSVSFPTAQPQGPPSPDMHQKNAPRRPSNGPAATGAQSEAHHVPEVTTSNGGLKHVTKDTRIDSHNASDEAGAELSQLESYDGLLQKSLESAEGSGAQGGEDQLRSGSLSPRALSPTGDAAEEELSRIQSKDSRGGVRWAPGIPRRQNSDPRRQSSVPRRSSIYAKTADGYHAEGVDAGVGSKARRLSVLVPQQLEVDECRLEEHFSLISRMNKKHLGEGGAATVNLMKSKTASTEKGDAKVFAVKEFRELDASEETEIEYQRKIKSEYAIAKACTENVNVVNTYRLCLSDKGLKWFHVMEYCDQGDLNDIINMDFFSREDRDCMFKQLLRGVDYLHSRGIAHRDLKSENLLLSKDGCLKIADFGTSEVFSGQHPGLRHCRRPSIVQPGADIRLCKPGLVGSRPYMAPELLAREDDYDPRCIDVWSCGIVYITLVVRGTPWDAADAKQVKNYNIFVNSWERWLQAYPDGAVLPERRLPDYAYHEKGFGMVGPPDVRTLVMGMLNPDPKRRWTARECLESKTVEEFACCQQEGYSDDIKTRQRKARHQHIPEKKGKGLLANKGTPKGSMKAGKGK</sequence>
<feature type="compositionally biased region" description="Basic and acidic residues" evidence="9">
    <location>
        <begin position="1"/>
        <end position="10"/>
    </location>
</feature>
<evidence type="ECO:0000256" key="6">
    <source>
        <dbReference type="ARBA" id="ARBA00022840"/>
    </source>
</evidence>
<dbReference type="PROSITE" id="PS50011">
    <property type="entry name" value="PROTEIN_KINASE_DOM"/>
    <property type="match status" value="1"/>
</dbReference>
<comment type="caution">
    <text evidence="11">The sequence shown here is derived from an EMBL/GenBank/DDBJ whole genome shotgun (WGS) entry which is preliminary data.</text>
</comment>
<evidence type="ECO:0000256" key="4">
    <source>
        <dbReference type="ARBA" id="ARBA00022741"/>
    </source>
</evidence>
<feature type="compositionally biased region" description="Polar residues" evidence="9">
    <location>
        <begin position="25"/>
        <end position="34"/>
    </location>
</feature>
<evidence type="ECO:0000256" key="1">
    <source>
        <dbReference type="ARBA" id="ARBA00012513"/>
    </source>
</evidence>
<feature type="compositionally biased region" description="Basic and acidic residues" evidence="9">
    <location>
        <begin position="148"/>
        <end position="159"/>
    </location>
</feature>
<dbReference type="EMBL" id="NAJL01000036">
    <property type="protein sequence ID" value="TKA25355.1"/>
    <property type="molecule type" value="Genomic_DNA"/>
</dbReference>
<keyword evidence="6" id="KW-0067">ATP-binding</keyword>
<feature type="domain" description="Protein kinase" evidence="10">
    <location>
        <begin position="235"/>
        <end position="550"/>
    </location>
</feature>
<keyword evidence="12" id="KW-1185">Reference proteome</keyword>
<evidence type="ECO:0000313" key="11">
    <source>
        <dbReference type="EMBL" id="TKA25355.1"/>
    </source>
</evidence>
<keyword evidence="5" id="KW-0418">Kinase</keyword>
<comment type="catalytic activity">
    <reaction evidence="8">
        <text>L-seryl-[protein] + ATP = O-phospho-L-seryl-[protein] + ADP + H(+)</text>
        <dbReference type="Rhea" id="RHEA:17989"/>
        <dbReference type="Rhea" id="RHEA-COMP:9863"/>
        <dbReference type="Rhea" id="RHEA-COMP:11604"/>
        <dbReference type="ChEBI" id="CHEBI:15378"/>
        <dbReference type="ChEBI" id="CHEBI:29999"/>
        <dbReference type="ChEBI" id="CHEBI:30616"/>
        <dbReference type="ChEBI" id="CHEBI:83421"/>
        <dbReference type="ChEBI" id="CHEBI:456216"/>
        <dbReference type="EC" id="2.7.11.1"/>
    </reaction>
</comment>
<dbReference type="Proteomes" id="UP000308549">
    <property type="component" value="Unassembled WGS sequence"/>
</dbReference>
<feature type="region of interest" description="Disordered" evidence="9">
    <location>
        <begin position="560"/>
        <end position="598"/>
    </location>
</feature>
<protein>
    <recommendedName>
        <fullName evidence="1">non-specific serine/threonine protein kinase</fullName>
        <ecNumber evidence="1">2.7.11.1</ecNumber>
    </recommendedName>
</protein>
<gene>
    <name evidence="11" type="ORF">B0A50_06259</name>
</gene>
<dbReference type="Gene3D" id="1.10.510.10">
    <property type="entry name" value="Transferase(Phosphotransferase) domain 1"/>
    <property type="match status" value="1"/>
</dbReference>
<dbReference type="PROSITE" id="PS00108">
    <property type="entry name" value="PROTEIN_KINASE_ST"/>
    <property type="match status" value="1"/>
</dbReference>
<evidence type="ECO:0000256" key="7">
    <source>
        <dbReference type="ARBA" id="ARBA00047899"/>
    </source>
</evidence>
<comment type="catalytic activity">
    <reaction evidence="7">
        <text>L-threonyl-[protein] + ATP = O-phospho-L-threonyl-[protein] + ADP + H(+)</text>
        <dbReference type="Rhea" id="RHEA:46608"/>
        <dbReference type="Rhea" id="RHEA-COMP:11060"/>
        <dbReference type="Rhea" id="RHEA-COMP:11605"/>
        <dbReference type="ChEBI" id="CHEBI:15378"/>
        <dbReference type="ChEBI" id="CHEBI:30013"/>
        <dbReference type="ChEBI" id="CHEBI:30616"/>
        <dbReference type="ChEBI" id="CHEBI:61977"/>
        <dbReference type="ChEBI" id="CHEBI:456216"/>
        <dbReference type="EC" id="2.7.11.1"/>
    </reaction>
</comment>
<dbReference type="GO" id="GO:0005829">
    <property type="term" value="C:cytosol"/>
    <property type="evidence" value="ECO:0007669"/>
    <property type="project" value="TreeGrafter"/>
</dbReference>
<feature type="region of interest" description="Disordered" evidence="9">
    <location>
        <begin position="1"/>
        <end position="192"/>
    </location>
</feature>
<dbReference type="GO" id="GO:0030003">
    <property type="term" value="P:intracellular monoatomic cation homeostasis"/>
    <property type="evidence" value="ECO:0007669"/>
    <property type="project" value="TreeGrafter"/>
</dbReference>
<evidence type="ECO:0000256" key="5">
    <source>
        <dbReference type="ARBA" id="ARBA00022777"/>
    </source>
</evidence>
<dbReference type="AlphaFoldDB" id="A0A4U0TU68"/>
<keyword evidence="3" id="KW-0808">Transferase</keyword>
<feature type="compositionally biased region" description="Basic and acidic residues" evidence="9">
    <location>
        <begin position="80"/>
        <end position="92"/>
    </location>
</feature>
<evidence type="ECO:0000256" key="8">
    <source>
        <dbReference type="ARBA" id="ARBA00048679"/>
    </source>
</evidence>
<dbReference type="InterPro" id="IPR011009">
    <property type="entry name" value="Kinase-like_dom_sf"/>
</dbReference>
<evidence type="ECO:0000256" key="2">
    <source>
        <dbReference type="ARBA" id="ARBA00022527"/>
    </source>
</evidence>
<dbReference type="OrthoDB" id="4062651at2759"/>
<dbReference type="InterPro" id="IPR008271">
    <property type="entry name" value="Ser/Thr_kinase_AS"/>
</dbReference>
<proteinExistence type="predicted"/>
<evidence type="ECO:0000256" key="9">
    <source>
        <dbReference type="SAM" id="MobiDB-lite"/>
    </source>
</evidence>
<organism evidence="11 12">
    <name type="scientific">Salinomyces thailandicus</name>
    <dbReference type="NCBI Taxonomy" id="706561"/>
    <lineage>
        <taxon>Eukaryota</taxon>
        <taxon>Fungi</taxon>
        <taxon>Dikarya</taxon>
        <taxon>Ascomycota</taxon>
        <taxon>Pezizomycotina</taxon>
        <taxon>Dothideomycetes</taxon>
        <taxon>Dothideomycetidae</taxon>
        <taxon>Mycosphaerellales</taxon>
        <taxon>Teratosphaeriaceae</taxon>
        <taxon>Salinomyces</taxon>
    </lineage>
</organism>
<dbReference type="Pfam" id="PF00069">
    <property type="entry name" value="Pkinase"/>
    <property type="match status" value="1"/>
</dbReference>
<dbReference type="PANTHER" id="PTHR24343:SF191">
    <property type="entry name" value="SERINE_THREONINE PROTEIN KINASE"/>
    <property type="match status" value="1"/>
</dbReference>